<dbReference type="InterPro" id="IPR059120">
    <property type="entry name" value="Cullin-like_AB"/>
</dbReference>
<evidence type="ECO:0000256" key="1">
    <source>
        <dbReference type="ARBA" id="ARBA00016068"/>
    </source>
</evidence>
<dbReference type="EMBL" id="CATQJA010002521">
    <property type="protein sequence ID" value="CAJ0570994.1"/>
    <property type="molecule type" value="Genomic_DNA"/>
</dbReference>
<name>A0AA36CLV7_9BILA</name>
<dbReference type="Gene3D" id="1.20.1310.10">
    <property type="entry name" value="Cullin Repeats"/>
    <property type="match status" value="1"/>
</dbReference>
<dbReference type="GO" id="GO:0005680">
    <property type="term" value="C:anaphase-promoting complex"/>
    <property type="evidence" value="ECO:0007669"/>
    <property type="project" value="TreeGrafter"/>
</dbReference>
<keyword evidence="2" id="KW-0132">Cell division</keyword>
<evidence type="ECO:0000313" key="9">
    <source>
        <dbReference type="EMBL" id="CAJ0570994.1"/>
    </source>
</evidence>
<keyword evidence="3" id="KW-0498">Mitosis</keyword>
<evidence type="ECO:0000256" key="3">
    <source>
        <dbReference type="ARBA" id="ARBA00022776"/>
    </source>
</evidence>
<dbReference type="SMART" id="SM00182">
    <property type="entry name" value="CULLIN"/>
    <property type="match status" value="1"/>
</dbReference>
<feature type="non-terminal residue" evidence="9">
    <location>
        <position position="742"/>
    </location>
</feature>
<keyword evidence="10" id="KW-1185">Reference proteome</keyword>
<evidence type="ECO:0000256" key="2">
    <source>
        <dbReference type="ARBA" id="ARBA00022618"/>
    </source>
</evidence>
<accession>A0AA36CLV7</accession>
<keyword evidence="4" id="KW-0833">Ubl conjugation pathway</keyword>
<dbReference type="PROSITE" id="PS50069">
    <property type="entry name" value="CULLIN_2"/>
    <property type="match status" value="1"/>
</dbReference>
<proteinExistence type="inferred from homology"/>
<feature type="compositionally biased region" description="Acidic residues" evidence="7">
    <location>
        <begin position="646"/>
        <end position="659"/>
    </location>
</feature>
<dbReference type="GO" id="GO:0031625">
    <property type="term" value="F:ubiquitin protein ligase binding"/>
    <property type="evidence" value="ECO:0007669"/>
    <property type="project" value="InterPro"/>
</dbReference>
<dbReference type="GO" id="GO:0007091">
    <property type="term" value="P:metaphase/anaphase transition of mitotic cell cycle"/>
    <property type="evidence" value="ECO:0007669"/>
    <property type="project" value="TreeGrafter"/>
</dbReference>
<dbReference type="InterPro" id="IPR016158">
    <property type="entry name" value="Cullin_homology"/>
</dbReference>
<dbReference type="InterPro" id="IPR036317">
    <property type="entry name" value="Cullin_homology_sf"/>
</dbReference>
<evidence type="ECO:0000313" key="10">
    <source>
        <dbReference type="Proteomes" id="UP001177023"/>
    </source>
</evidence>
<dbReference type="AlphaFoldDB" id="A0AA36CLV7"/>
<evidence type="ECO:0000256" key="6">
    <source>
        <dbReference type="PROSITE-ProRule" id="PRU00330"/>
    </source>
</evidence>
<evidence type="ECO:0000256" key="4">
    <source>
        <dbReference type="ARBA" id="ARBA00022786"/>
    </source>
</evidence>
<organism evidence="9 10">
    <name type="scientific">Mesorhabditis spiculigera</name>
    <dbReference type="NCBI Taxonomy" id="96644"/>
    <lineage>
        <taxon>Eukaryota</taxon>
        <taxon>Metazoa</taxon>
        <taxon>Ecdysozoa</taxon>
        <taxon>Nematoda</taxon>
        <taxon>Chromadorea</taxon>
        <taxon>Rhabditida</taxon>
        <taxon>Rhabditina</taxon>
        <taxon>Rhabditomorpha</taxon>
        <taxon>Rhabditoidea</taxon>
        <taxon>Rhabditidae</taxon>
        <taxon>Mesorhabditinae</taxon>
        <taxon>Mesorhabditis</taxon>
    </lineage>
</organism>
<dbReference type="InterPro" id="IPR057975">
    <property type="entry name" value="TPR_ANAPC2"/>
</dbReference>
<dbReference type="Pfam" id="PF25773">
    <property type="entry name" value="TPR_ANAPC2"/>
    <property type="match status" value="1"/>
</dbReference>
<dbReference type="Pfam" id="PF26557">
    <property type="entry name" value="Cullin_AB"/>
    <property type="match status" value="1"/>
</dbReference>
<gene>
    <name evidence="9" type="ORF">MSPICULIGERA_LOCUS9422</name>
</gene>
<keyword evidence="5" id="KW-0131">Cell cycle</keyword>
<comment type="caution">
    <text evidence="9">The sequence shown here is derived from an EMBL/GenBank/DDBJ whole genome shotgun (WGS) entry which is preliminary data.</text>
</comment>
<dbReference type="InterPro" id="IPR014786">
    <property type="entry name" value="ANAPC2_C"/>
</dbReference>
<dbReference type="Gene3D" id="1.10.10.10">
    <property type="entry name" value="Winged helix-like DNA-binding domain superfamily/Winged helix DNA-binding domain"/>
    <property type="match status" value="1"/>
</dbReference>
<dbReference type="SUPFAM" id="SSF75632">
    <property type="entry name" value="Cullin homology domain"/>
    <property type="match status" value="1"/>
</dbReference>
<dbReference type="Proteomes" id="UP001177023">
    <property type="component" value="Unassembled WGS sequence"/>
</dbReference>
<dbReference type="GO" id="GO:0070979">
    <property type="term" value="P:protein K11-linked ubiquitination"/>
    <property type="evidence" value="ECO:0007669"/>
    <property type="project" value="TreeGrafter"/>
</dbReference>
<dbReference type="SMART" id="SM01013">
    <property type="entry name" value="APC2"/>
    <property type="match status" value="1"/>
</dbReference>
<dbReference type="GO" id="GO:0006511">
    <property type="term" value="P:ubiquitin-dependent protein catabolic process"/>
    <property type="evidence" value="ECO:0007669"/>
    <property type="project" value="InterPro"/>
</dbReference>
<dbReference type="PANTHER" id="PTHR45957:SF1">
    <property type="entry name" value="ANAPHASE-PROMOTING COMPLEX SUBUNIT 2"/>
    <property type="match status" value="1"/>
</dbReference>
<reference evidence="9" key="1">
    <citation type="submission" date="2023-06" db="EMBL/GenBank/DDBJ databases">
        <authorList>
            <person name="Delattre M."/>
        </authorList>
    </citation>
    <scope>NUCLEOTIDE SEQUENCE</scope>
    <source>
        <strain evidence="9">AF72</strain>
    </source>
</reference>
<evidence type="ECO:0000256" key="7">
    <source>
        <dbReference type="SAM" id="MobiDB-lite"/>
    </source>
</evidence>
<dbReference type="InterPro" id="IPR036388">
    <property type="entry name" value="WH-like_DNA-bd_sf"/>
</dbReference>
<dbReference type="GO" id="GO:0051301">
    <property type="term" value="P:cell division"/>
    <property type="evidence" value="ECO:0007669"/>
    <property type="project" value="UniProtKB-KW"/>
</dbReference>
<sequence length="742" mass="85167">MSAAVPRQATIFDPFQDGNIVLEFETSDSLPMGTTFSDYCSRSVRSFLLGYIGEELAIWLDALQQINLTRPQLMLAIHEKVLAIQRTVEELLTALCGDRPDITKKIRAHCLEWIFTGKALGVFSHCLGSMFAFSIVLFCQAALEGDRAIRDAADESLKVISDIKAFVGNYRKELSEEELRMGDPFFQPIISAAFYAYFERIVKDNTQNTACPPDFRKMEKAASIAGDWLSGIPIRTTPGLKDELSVFFETKYVDQFIEKIYDITINGDQNSAELIDVLSTFMQRNNGYGRDRIIKQLVTDVQANLLKINASTPLILTSYANAVTALRRLDPSGFIMQIVCGKIKDYLKQHRADTVRQIISFITKAGHRFNEQMERCVIIDDEDAANVNDEFLDEEDIRKNWRQWHPDPPDALLSKYRVKRSADVFTMLVSIYGSKDSFVKEYRQLLAERLTQAAYKDPGFESRYLSLLRLRFTEAELQQCEVMLKDISDSEKMMQFVLRQNELQFPLSVRAISTYFWPDMNKDKVTLFPDVIETQLTVFEKEFQKMKPDRRILWLRAAGCVELRLTLDGVEFEKVVTNATASVLYPFLEQETWTTGQLVDTLKVSRSAILKRLGFWQSQRILVHTGEDTWSLTTQTKDIDRLQYAEQDEEEDEDLEDPDSERADGGGPMEELEQYWNYTRTFIGSQEGKEMKAERLFGIYKMFGIQSLTLEQVVAFLKKKVRENLLTCNNGFYRVVTDPTAA</sequence>
<dbReference type="Gene3D" id="3.30.230.130">
    <property type="entry name" value="Cullin, Chain C, Domain 2"/>
    <property type="match status" value="1"/>
</dbReference>
<dbReference type="InterPro" id="IPR044554">
    <property type="entry name" value="ANAPC2"/>
</dbReference>
<evidence type="ECO:0000256" key="5">
    <source>
        <dbReference type="ARBA" id="ARBA00023306"/>
    </source>
</evidence>
<evidence type="ECO:0000259" key="8">
    <source>
        <dbReference type="PROSITE" id="PS50069"/>
    </source>
</evidence>
<protein>
    <recommendedName>
        <fullName evidence="1">Anaphase-promoting complex subunit 2</fullName>
    </recommendedName>
</protein>
<feature type="region of interest" description="Disordered" evidence="7">
    <location>
        <begin position="646"/>
        <end position="670"/>
    </location>
</feature>
<feature type="domain" description="Cullin family profile" evidence="8">
    <location>
        <begin position="379"/>
        <end position="617"/>
    </location>
</feature>
<comment type="similarity">
    <text evidence="6">Belongs to the cullin family.</text>
</comment>
<dbReference type="PANTHER" id="PTHR45957">
    <property type="entry name" value="ANAPHASE-PROMOTING COMPLEX SUBUNIT 2"/>
    <property type="match status" value="1"/>
</dbReference>